<organism evidence="2 3">
    <name type="scientific">Candidatus Shapirobacteria bacterium CG07_land_8_20_14_0_80_39_18</name>
    <dbReference type="NCBI Taxonomy" id="1974882"/>
    <lineage>
        <taxon>Bacteria</taxon>
        <taxon>Candidatus Shapironibacteriota</taxon>
    </lineage>
</organism>
<evidence type="ECO:0000313" key="2">
    <source>
        <dbReference type="EMBL" id="PIU33657.1"/>
    </source>
</evidence>
<feature type="region of interest" description="Disordered" evidence="1">
    <location>
        <begin position="1"/>
        <end position="21"/>
    </location>
</feature>
<feature type="compositionally biased region" description="Polar residues" evidence="1">
    <location>
        <begin position="88"/>
        <end position="97"/>
    </location>
</feature>
<reference evidence="3" key="1">
    <citation type="submission" date="2017-09" db="EMBL/GenBank/DDBJ databases">
        <title>Depth-based differentiation of microbial function through sediment-hosted aquifers and enrichment of novel symbionts in the deep terrestrial subsurface.</title>
        <authorList>
            <person name="Probst A.J."/>
            <person name="Ladd B."/>
            <person name="Jarett J.K."/>
            <person name="Geller-Mcgrath D.E."/>
            <person name="Sieber C.M.K."/>
            <person name="Emerson J.B."/>
            <person name="Anantharaman K."/>
            <person name="Thomas B.C."/>
            <person name="Malmstrom R."/>
            <person name="Stieglmeier M."/>
            <person name="Klingl A."/>
            <person name="Woyke T."/>
            <person name="Ryan C.M."/>
            <person name="Banfield J.F."/>
        </authorList>
    </citation>
    <scope>NUCLEOTIDE SEQUENCE [LARGE SCALE GENOMIC DNA]</scope>
</reference>
<protein>
    <submittedName>
        <fullName evidence="2">Uncharacterized protein</fullName>
    </submittedName>
</protein>
<sequence>MIGERVGLTSFPEHTSVSSPEPSVVFLCQNGTGVEIRRKITYSDLMASVKKVNEERSQLQRRRDELQKKGRTGSGKRYSSAERKGILSQINSSSAQTERNRKTLQVQGRWLLASPGEDPLTVQLEANGEGQLVSGTPLEDGEAAWRVFVFRDANAVWENPNVDLIKELFNIRWQLAHGSEKEAKEAGKKLYEILRKIPESLDPVVSKIPGFVTKPLLPGLETLQRQSQ</sequence>
<proteinExistence type="predicted"/>
<evidence type="ECO:0000256" key="1">
    <source>
        <dbReference type="SAM" id="MobiDB-lite"/>
    </source>
</evidence>
<name>A0A2M6YQU2_9BACT</name>
<feature type="region of interest" description="Disordered" evidence="1">
    <location>
        <begin position="53"/>
        <end position="99"/>
    </location>
</feature>
<dbReference type="EMBL" id="PEWZ01000134">
    <property type="protein sequence ID" value="PIU33657.1"/>
    <property type="molecule type" value="Genomic_DNA"/>
</dbReference>
<feature type="compositionally biased region" description="Basic and acidic residues" evidence="1">
    <location>
        <begin position="53"/>
        <end position="68"/>
    </location>
</feature>
<comment type="caution">
    <text evidence="2">The sequence shown here is derived from an EMBL/GenBank/DDBJ whole genome shotgun (WGS) entry which is preliminary data.</text>
</comment>
<dbReference type="Proteomes" id="UP000229502">
    <property type="component" value="Unassembled WGS sequence"/>
</dbReference>
<accession>A0A2M6YQU2</accession>
<evidence type="ECO:0000313" key="3">
    <source>
        <dbReference type="Proteomes" id="UP000229502"/>
    </source>
</evidence>
<gene>
    <name evidence="2" type="ORF">COT03_02790</name>
</gene>
<dbReference type="AlphaFoldDB" id="A0A2M6YQU2"/>
<feature type="compositionally biased region" description="Polar residues" evidence="1">
    <location>
        <begin position="12"/>
        <end position="21"/>
    </location>
</feature>